<evidence type="ECO:0000256" key="5">
    <source>
        <dbReference type="ARBA" id="ARBA00023136"/>
    </source>
</evidence>
<feature type="transmembrane region" description="Helical" evidence="6">
    <location>
        <begin position="117"/>
        <end position="134"/>
    </location>
</feature>
<dbReference type="InterPro" id="IPR051401">
    <property type="entry name" value="GtrA_CellWall_Glycosyl"/>
</dbReference>
<sequence length="141" mass="15850">MTRAHAVVRRTFVSKSFLLFLLTGGFAAAVNWGSRIVYNRWMPYSAAIVVAYITGMVTAFVLAKLFVFTKSTQSAGRSVFFFTLVNLVAVVQTWAVSVCLAYYLFPRMGMTWHARDIAHAVGVAVPVFTSYVGHKRWSFRH</sequence>
<feature type="transmembrane region" description="Helical" evidence="6">
    <location>
        <begin position="79"/>
        <end position="105"/>
    </location>
</feature>
<dbReference type="Proteomes" id="UP000325811">
    <property type="component" value="Chromosome I"/>
</dbReference>
<keyword evidence="9" id="KW-1185">Reference proteome</keyword>
<accession>A0A5Q4Z9G8</accession>
<keyword evidence="5 6" id="KW-0472">Membrane</keyword>
<evidence type="ECO:0000313" key="8">
    <source>
        <dbReference type="EMBL" id="VVD27229.1"/>
    </source>
</evidence>
<reference evidence="8 9" key="1">
    <citation type="submission" date="2019-08" db="EMBL/GenBank/DDBJ databases">
        <authorList>
            <person name="Herpell B J."/>
        </authorList>
    </citation>
    <scope>NUCLEOTIDE SEQUENCE [LARGE SCALE GENOMIC DNA]</scope>
    <source>
        <strain evidence="9">Msb3</strain>
    </source>
</reference>
<dbReference type="PANTHER" id="PTHR38459:SF1">
    <property type="entry name" value="PROPHAGE BACTOPRENOL-LINKED GLUCOSE TRANSLOCASE HOMOLOG"/>
    <property type="match status" value="1"/>
</dbReference>
<dbReference type="EMBL" id="LR699553">
    <property type="protein sequence ID" value="VVD27229.1"/>
    <property type="molecule type" value="Genomic_DNA"/>
</dbReference>
<dbReference type="PANTHER" id="PTHR38459">
    <property type="entry name" value="PROPHAGE BACTOPRENOL-LINKED GLUCOSE TRANSLOCASE HOMOLOG"/>
    <property type="match status" value="1"/>
</dbReference>
<protein>
    <submittedName>
        <fullName evidence="8">Putative flippase GtrA</fullName>
    </submittedName>
</protein>
<evidence type="ECO:0000256" key="3">
    <source>
        <dbReference type="ARBA" id="ARBA00022692"/>
    </source>
</evidence>
<feature type="transmembrane region" description="Helical" evidence="6">
    <location>
        <begin position="12"/>
        <end position="32"/>
    </location>
</feature>
<organism evidence="8 9">
    <name type="scientific">Paraburkholderia dioscoreae</name>
    <dbReference type="NCBI Taxonomy" id="2604047"/>
    <lineage>
        <taxon>Bacteria</taxon>
        <taxon>Pseudomonadati</taxon>
        <taxon>Pseudomonadota</taxon>
        <taxon>Betaproteobacteria</taxon>
        <taxon>Burkholderiales</taxon>
        <taxon>Burkholderiaceae</taxon>
        <taxon>Paraburkholderia</taxon>
    </lineage>
</organism>
<gene>
    <name evidence="8" type="ORF">PDMSB3_0767</name>
</gene>
<evidence type="ECO:0000256" key="2">
    <source>
        <dbReference type="ARBA" id="ARBA00009399"/>
    </source>
</evidence>
<dbReference type="Pfam" id="PF04138">
    <property type="entry name" value="GtrA_DPMS_TM"/>
    <property type="match status" value="1"/>
</dbReference>
<proteinExistence type="inferred from homology"/>
<dbReference type="AlphaFoldDB" id="A0A5Q4Z9G8"/>
<keyword evidence="3 6" id="KW-0812">Transmembrane</keyword>
<dbReference type="GO" id="GO:0000271">
    <property type="term" value="P:polysaccharide biosynthetic process"/>
    <property type="evidence" value="ECO:0007669"/>
    <property type="project" value="InterPro"/>
</dbReference>
<evidence type="ECO:0000313" key="9">
    <source>
        <dbReference type="Proteomes" id="UP000325811"/>
    </source>
</evidence>
<comment type="similarity">
    <text evidence="2">Belongs to the GtrA family.</text>
</comment>
<dbReference type="KEGG" id="pdio:PDMSB3_0767"/>
<evidence type="ECO:0000259" key="7">
    <source>
        <dbReference type="Pfam" id="PF04138"/>
    </source>
</evidence>
<evidence type="ECO:0000256" key="1">
    <source>
        <dbReference type="ARBA" id="ARBA00004141"/>
    </source>
</evidence>
<evidence type="ECO:0000256" key="4">
    <source>
        <dbReference type="ARBA" id="ARBA00022989"/>
    </source>
</evidence>
<comment type="subcellular location">
    <subcellularLocation>
        <location evidence="1">Membrane</location>
        <topology evidence="1">Multi-pass membrane protein</topology>
    </subcellularLocation>
</comment>
<feature type="transmembrane region" description="Helical" evidence="6">
    <location>
        <begin position="44"/>
        <end position="67"/>
    </location>
</feature>
<dbReference type="InterPro" id="IPR007267">
    <property type="entry name" value="GtrA_DPMS_TM"/>
</dbReference>
<feature type="domain" description="GtrA/DPMS transmembrane" evidence="7">
    <location>
        <begin position="20"/>
        <end position="139"/>
    </location>
</feature>
<dbReference type="GO" id="GO:0005886">
    <property type="term" value="C:plasma membrane"/>
    <property type="evidence" value="ECO:0007669"/>
    <property type="project" value="TreeGrafter"/>
</dbReference>
<dbReference type="RefSeq" id="WP_165184734.1">
    <property type="nucleotide sequence ID" value="NZ_LR699553.1"/>
</dbReference>
<keyword evidence="4 6" id="KW-1133">Transmembrane helix</keyword>
<name>A0A5Q4Z9G8_9BURK</name>
<evidence type="ECO:0000256" key="6">
    <source>
        <dbReference type="SAM" id="Phobius"/>
    </source>
</evidence>